<evidence type="ECO:0000256" key="1">
    <source>
        <dbReference type="ARBA" id="ARBA00004123"/>
    </source>
</evidence>
<keyword evidence="3" id="KW-0863">Zinc-finger</keyword>
<dbReference type="InterPro" id="IPR008906">
    <property type="entry name" value="HATC_C_dom"/>
</dbReference>
<keyword evidence="4" id="KW-0862">Zinc</keyword>
<comment type="caution">
    <text evidence="7">The sequence shown here is derived from an EMBL/GenBank/DDBJ whole genome shotgun (WGS) entry which is preliminary data.</text>
</comment>
<evidence type="ECO:0000313" key="8">
    <source>
        <dbReference type="Proteomes" id="UP000186955"/>
    </source>
</evidence>
<keyword evidence="5" id="KW-0539">Nucleus</keyword>
<gene>
    <name evidence="7" type="ORF">PENSUB_13313</name>
</gene>
<dbReference type="SUPFAM" id="SSF53098">
    <property type="entry name" value="Ribonuclease H-like"/>
    <property type="match status" value="1"/>
</dbReference>
<comment type="subcellular location">
    <subcellularLocation>
        <location evidence="1">Nucleus</location>
    </subcellularLocation>
</comment>
<dbReference type="InterPro" id="IPR012337">
    <property type="entry name" value="RNaseH-like_sf"/>
</dbReference>
<feature type="domain" description="HAT C-terminal dimerisation" evidence="6">
    <location>
        <begin position="79"/>
        <end position="141"/>
    </location>
</feature>
<dbReference type="Proteomes" id="UP000186955">
    <property type="component" value="Unassembled WGS sequence"/>
</dbReference>
<sequence length="145" mass="16546">MLTPRHKLQFFRSKDWGPEWLTRYRQSFVNYFEPYKQRLVEEQTGNGEGCSTQSAGIDLDWMIGLDQTTQAGQQDELARYLDGATVSSHLIRAFWKENQTTFPALAKLARDVLSIPATGAGVERLFNTARDICHYRRGSLNATTI</sequence>
<evidence type="ECO:0000256" key="4">
    <source>
        <dbReference type="ARBA" id="ARBA00022833"/>
    </source>
</evidence>
<dbReference type="PANTHER" id="PTHR46481:SF10">
    <property type="entry name" value="ZINC FINGER BED DOMAIN-CONTAINING PROTEIN 39"/>
    <property type="match status" value="1"/>
</dbReference>
<keyword evidence="2" id="KW-0479">Metal-binding</keyword>
<evidence type="ECO:0000256" key="2">
    <source>
        <dbReference type="ARBA" id="ARBA00022723"/>
    </source>
</evidence>
<dbReference type="PANTHER" id="PTHR46481">
    <property type="entry name" value="ZINC FINGER BED DOMAIN-CONTAINING PROTEIN 4"/>
    <property type="match status" value="1"/>
</dbReference>
<keyword evidence="8" id="KW-1185">Reference proteome</keyword>
<evidence type="ECO:0000313" key="7">
    <source>
        <dbReference type="EMBL" id="OKO90596.1"/>
    </source>
</evidence>
<dbReference type="GO" id="GO:0046983">
    <property type="term" value="F:protein dimerization activity"/>
    <property type="evidence" value="ECO:0007669"/>
    <property type="project" value="InterPro"/>
</dbReference>
<protein>
    <recommendedName>
        <fullName evidence="6">HAT C-terminal dimerisation domain-containing protein</fullName>
    </recommendedName>
</protein>
<accession>A0A1Q5SRN9</accession>
<name>A0A1Q5SRN9_9EURO</name>
<evidence type="ECO:0000256" key="3">
    <source>
        <dbReference type="ARBA" id="ARBA00022771"/>
    </source>
</evidence>
<dbReference type="GO" id="GO:0005634">
    <property type="term" value="C:nucleus"/>
    <property type="evidence" value="ECO:0007669"/>
    <property type="project" value="UniProtKB-SubCell"/>
</dbReference>
<dbReference type="AlphaFoldDB" id="A0A1Q5SRN9"/>
<dbReference type="InterPro" id="IPR052035">
    <property type="entry name" value="ZnF_BED_domain_contain"/>
</dbReference>
<organism evidence="7 8">
    <name type="scientific">Penicillium subrubescens</name>
    <dbReference type="NCBI Taxonomy" id="1316194"/>
    <lineage>
        <taxon>Eukaryota</taxon>
        <taxon>Fungi</taxon>
        <taxon>Dikarya</taxon>
        <taxon>Ascomycota</taxon>
        <taxon>Pezizomycotina</taxon>
        <taxon>Eurotiomycetes</taxon>
        <taxon>Eurotiomycetidae</taxon>
        <taxon>Eurotiales</taxon>
        <taxon>Aspergillaceae</taxon>
        <taxon>Penicillium</taxon>
    </lineage>
</organism>
<dbReference type="Pfam" id="PF05699">
    <property type="entry name" value="Dimer_Tnp_hAT"/>
    <property type="match status" value="1"/>
</dbReference>
<dbReference type="GO" id="GO:0008270">
    <property type="term" value="F:zinc ion binding"/>
    <property type="evidence" value="ECO:0007669"/>
    <property type="project" value="UniProtKB-KW"/>
</dbReference>
<evidence type="ECO:0000256" key="5">
    <source>
        <dbReference type="ARBA" id="ARBA00023242"/>
    </source>
</evidence>
<dbReference type="EMBL" id="MNBE01000757">
    <property type="protein sequence ID" value="OKO90596.1"/>
    <property type="molecule type" value="Genomic_DNA"/>
</dbReference>
<evidence type="ECO:0000259" key="6">
    <source>
        <dbReference type="Pfam" id="PF05699"/>
    </source>
</evidence>
<proteinExistence type="predicted"/>
<reference evidence="7 8" key="1">
    <citation type="submission" date="2016-10" db="EMBL/GenBank/DDBJ databases">
        <title>Genome sequence of the ascomycete fungus Penicillium subrubescens.</title>
        <authorList>
            <person name="De Vries R.P."/>
            <person name="Peng M."/>
            <person name="Dilokpimol A."/>
            <person name="Hilden K."/>
            <person name="Makela M.R."/>
            <person name="Grigoriev I."/>
            <person name="Riley R."/>
            <person name="Granchi Z."/>
        </authorList>
    </citation>
    <scope>NUCLEOTIDE SEQUENCE [LARGE SCALE GENOMIC DNA]</scope>
    <source>
        <strain evidence="7 8">CBS 132785</strain>
    </source>
</reference>